<evidence type="ECO:0000313" key="8">
    <source>
        <dbReference type="EMBL" id="XAG33174.1"/>
    </source>
</evidence>
<dbReference type="Pfam" id="PF14487">
    <property type="entry name" value="DarT"/>
    <property type="match status" value="1"/>
</dbReference>
<feature type="active site" evidence="6">
    <location>
        <position position="147"/>
    </location>
</feature>
<reference evidence="8 9" key="1">
    <citation type="submission" date="2022-03" db="EMBL/GenBank/DDBJ databases">
        <title>Sea Food Isolates.</title>
        <authorList>
            <person name="Li C."/>
        </authorList>
    </citation>
    <scope>NUCLEOTIDE SEQUENCE [LARGE SCALE GENOMIC DNA]</scope>
    <source>
        <strain evidence="8 9">19MO01SH08</strain>
    </source>
</reference>
<dbReference type="Proteomes" id="UP001438077">
    <property type="component" value="Chromosome"/>
</dbReference>
<keyword evidence="1 6" id="KW-1277">Toxin-antitoxin system</keyword>
<keyword evidence="2 6" id="KW-0328">Glycosyltransferase</keyword>
<evidence type="ECO:0000256" key="2">
    <source>
        <dbReference type="ARBA" id="ARBA00022676"/>
    </source>
</evidence>
<comment type="caution">
    <text evidence="6">Lacks conserved residue(s) required for the propagation of feature annotation.</text>
</comment>
<organism evidence="8 9">
    <name type="scientific">Proteus faecis</name>
    <dbReference type="NCBI Taxonomy" id="2050967"/>
    <lineage>
        <taxon>Bacteria</taxon>
        <taxon>Pseudomonadati</taxon>
        <taxon>Pseudomonadota</taxon>
        <taxon>Gammaproteobacteria</taxon>
        <taxon>Enterobacterales</taxon>
        <taxon>Morganellaceae</taxon>
        <taxon>Proteus</taxon>
    </lineage>
</organism>
<dbReference type="EMBL" id="CP095785">
    <property type="protein sequence ID" value="XAG33174.1"/>
    <property type="molecule type" value="Genomic_DNA"/>
</dbReference>
<evidence type="ECO:0000313" key="9">
    <source>
        <dbReference type="Proteomes" id="UP001438077"/>
    </source>
</evidence>
<evidence type="ECO:0000256" key="6">
    <source>
        <dbReference type="PROSITE-ProRule" id="PRU01362"/>
    </source>
</evidence>
<dbReference type="InterPro" id="IPR029494">
    <property type="entry name" value="DarT"/>
</dbReference>
<protein>
    <submittedName>
        <fullName evidence="8">DUF4433 domain-containing protein</fullName>
    </submittedName>
</protein>
<accession>A0ABZ3EP38</accession>
<feature type="binding site" evidence="6">
    <location>
        <begin position="15"/>
        <end position="17"/>
    </location>
    <ligand>
        <name>NAD(+)</name>
        <dbReference type="ChEBI" id="CHEBI:57540"/>
    </ligand>
</feature>
<dbReference type="PROSITE" id="PS52018">
    <property type="entry name" value="DART"/>
    <property type="match status" value="1"/>
</dbReference>
<evidence type="ECO:0000256" key="1">
    <source>
        <dbReference type="ARBA" id="ARBA00022649"/>
    </source>
</evidence>
<evidence type="ECO:0000256" key="5">
    <source>
        <dbReference type="ARBA" id="ARBA00023125"/>
    </source>
</evidence>
<keyword evidence="4 6" id="KW-0548">Nucleotidyltransferase</keyword>
<gene>
    <name evidence="8" type="ORF">MYW70_08215</name>
</gene>
<keyword evidence="5 6" id="KW-0238">DNA-binding</keyword>
<dbReference type="RefSeq" id="WP_109397490.1">
    <property type="nucleotide sequence ID" value="NZ_CP095785.1"/>
</dbReference>
<evidence type="ECO:0000256" key="3">
    <source>
        <dbReference type="ARBA" id="ARBA00022679"/>
    </source>
</evidence>
<feature type="binding site" evidence="6">
    <location>
        <position position="52"/>
    </location>
    <ligand>
        <name>NAD(+)</name>
        <dbReference type="ChEBI" id="CHEBI:57540"/>
    </ligand>
</feature>
<comment type="catalytic activity">
    <reaction evidence="6">
        <text>a thymidine in DNA + NAD(+) = an N-(ADP-alpha-D-ribosyl)-thymidine in DNA + nicotinamide + H(+)</text>
        <dbReference type="Rhea" id="RHEA:71651"/>
        <dbReference type="Rhea" id="RHEA-COMP:13556"/>
        <dbReference type="Rhea" id="RHEA-COMP:18051"/>
        <dbReference type="ChEBI" id="CHEBI:15378"/>
        <dbReference type="ChEBI" id="CHEBI:17154"/>
        <dbReference type="ChEBI" id="CHEBI:57540"/>
        <dbReference type="ChEBI" id="CHEBI:137386"/>
        <dbReference type="ChEBI" id="CHEBI:191199"/>
    </reaction>
</comment>
<keyword evidence="9" id="KW-1185">Reference proteome</keyword>
<comment type="similarity">
    <text evidence="6">Belongs to the DarT ADP-ribosyltransferase family.</text>
</comment>
<keyword evidence="3 6" id="KW-0808">Transferase</keyword>
<name>A0ABZ3EP38_9GAMM</name>
<proteinExistence type="inferred from homology"/>
<evidence type="ECO:0000259" key="7">
    <source>
        <dbReference type="PROSITE" id="PS52018"/>
    </source>
</evidence>
<feature type="domain" description="DarT" evidence="7">
    <location>
        <begin position="11"/>
        <end position="193"/>
    </location>
</feature>
<sequence>MSRNTQIQDQSLLYHLTCMDNLPSILKKGLCSRESLGNGFTDVADGQIIQGREALNLQRMVPFHFFSNNPFDGRVKKNHKDKTFCMITVNRDFAKENNWKIIPTHPLSAYKEIELMDYTTGFSKIDWNLMNQRDYTIPECKQVCMAECLSPTTVYAKSFHCFYVKDDVAKSHVLKLLDEYKLNTYVNINSTMC</sequence>
<feature type="active site" description="Proton acceptor" evidence="6">
    <location>
        <position position="52"/>
    </location>
</feature>
<evidence type="ECO:0000256" key="4">
    <source>
        <dbReference type="ARBA" id="ARBA00022695"/>
    </source>
</evidence>